<name>R7UXA1_CAPTE</name>
<feature type="non-terminal residue" evidence="1">
    <location>
        <position position="87"/>
    </location>
</feature>
<keyword evidence="3" id="KW-1185">Reference proteome</keyword>
<evidence type="ECO:0000313" key="1">
    <source>
        <dbReference type="EMBL" id="ELU11188.1"/>
    </source>
</evidence>
<dbReference type="OrthoDB" id="3509362at2759"/>
<dbReference type="STRING" id="283909.R7UXA1"/>
<dbReference type="Proteomes" id="UP000014760">
    <property type="component" value="Unassembled WGS sequence"/>
</dbReference>
<reference evidence="3" key="1">
    <citation type="submission" date="2012-12" db="EMBL/GenBank/DDBJ databases">
        <authorList>
            <person name="Hellsten U."/>
            <person name="Grimwood J."/>
            <person name="Chapman J.A."/>
            <person name="Shapiro H."/>
            <person name="Aerts A."/>
            <person name="Otillar R.P."/>
            <person name="Terry A.Y."/>
            <person name="Boore J.L."/>
            <person name="Simakov O."/>
            <person name="Marletaz F."/>
            <person name="Cho S.-J."/>
            <person name="Edsinger-Gonzales E."/>
            <person name="Havlak P."/>
            <person name="Kuo D.-H."/>
            <person name="Larsson T."/>
            <person name="Lv J."/>
            <person name="Arendt D."/>
            <person name="Savage R."/>
            <person name="Osoegawa K."/>
            <person name="de Jong P."/>
            <person name="Lindberg D.R."/>
            <person name="Seaver E.C."/>
            <person name="Weisblat D.A."/>
            <person name="Putnam N.H."/>
            <person name="Grigoriev I.V."/>
            <person name="Rokhsar D.S."/>
        </authorList>
    </citation>
    <scope>NUCLEOTIDE SEQUENCE</scope>
    <source>
        <strain evidence="3">I ESC-2004</strain>
    </source>
</reference>
<feature type="non-terminal residue" evidence="1">
    <location>
        <position position="1"/>
    </location>
</feature>
<protein>
    <recommendedName>
        <fullName evidence="4">Alcohol dehydrogenase-like C-terminal domain-containing protein</fullName>
    </recommendedName>
</protein>
<dbReference type="InterPro" id="IPR036291">
    <property type="entry name" value="NAD(P)-bd_dom_sf"/>
</dbReference>
<dbReference type="EMBL" id="KB296906">
    <property type="protein sequence ID" value="ELU11188.1"/>
    <property type="molecule type" value="Genomic_DNA"/>
</dbReference>
<dbReference type="SUPFAM" id="SSF51735">
    <property type="entry name" value="NAD(P)-binding Rossmann-fold domains"/>
    <property type="match status" value="1"/>
</dbReference>
<dbReference type="HOGENOM" id="CLU_2489667_0_0_1"/>
<gene>
    <name evidence="1" type="ORF">CAPTEDRAFT_40046</name>
</gene>
<dbReference type="EnsemblMetazoa" id="CapteT40046">
    <property type="protein sequence ID" value="CapteP40046"/>
    <property type="gene ID" value="CapteG40046"/>
</dbReference>
<proteinExistence type="predicted"/>
<evidence type="ECO:0000313" key="2">
    <source>
        <dbReference type="EnsemblMetazoa" id="CapteP40046"/>
    </source>
</evidence>
<sequence>LTTSISTHPMFLWEVPPSWTLSQAATVPLDYSMVYYGLYILGTLENHDDVVVIGAATHCGIAASTITMYSGHDVAVVVESNREKDYV</sequence>
<reference evidence="1 3" key="2">
    <citation type="journal article" date="2013" name="Nature">
        <title>Insights into bilaterian evolution from three spiralian genomes.</title>
        <authorList>
            <person name="Simakov O."/>
            <person name="Marletaz F."/>
            <person name="Cho S.J."/>
            <person name="Edsinger-Gonzales E."/>
            <person name="Havlak P."/>
            <person name="Hellsten U."/>
            <person name="Kuo D.H."/>
            <person name="Larsson T."/>
            <person name="Lv J."/>
            <person name="Arendt D."/>
            <person name="Savage R."/>
            <person name="Osoegawa K."/>
            <person name="de Jong P."/>
            <person name="Grimwood J."/>
            <person name="Chapman J.A."/>
            <person name="Shapiro H."/>
            <person name="Aerts A."/>
            <person name="Otillar R.P."/>
            <person name="Terry A.Y."/>
            <person name="Boore J.L."/>
            <person name="Grigoriev I.V."/>
            <person name="Lindberg D.R."/>
            <person name="Seaver E.C."/>
            <person name="Weisblat D.A."/>
            <person name="Putnam N.H."/>
            <person name="Rokhsar D.S."/>
        </authorList>
    </citation>
    <scope>NUCLEOTIDE SEQUENCE</scope>
    <source>
        <strain evidence="1 3">I ESC-2004</strain>
    </source>
</reference>
<accession>R7UXA1</accession>
<dbReference type="AlphaFoldDB" id="R7UXA1"/>
<organism evidence="1">
    <name type="scientific">Capitella teleta</name>
    <name type="common">Polychaete worm</name>
    <dbReference type="NCBI Taxonomy" id="283909"/>
    <lineage>
        <taxon>Eukaryota</taxon>
        <taxon>Metazoa</taxon>
        <taxon>Spiralia</taxon>
        <taxon>Lophotrochozoa</taxon>
        <taxon>Annelida</taxon>
        <taxon>Polychaeta</taxon>
        <taxon>Sedentaria</taxon>
        <taxon>Scolecida</taxon>
        <taxon>Capitellidae</taxon>
        <taxon>Capitella</taxon>
    </lineage>
</organism>
<dbReference type="EMBL" id="AMQN01005844">
    <property type="status" value="NOT_ANNOTATED_CDS"/>
    <property type="molecule type" value="Genomic_DNA"/>
</dbReference>
<reference evidence="2" key="3">
    <citation type="submission" date="2015-06" db="UniProtKB">
        <authorList>
            <consortium name="EnsemblMetazoa"/>
        </authorList>
    </citation>
    <scope>IDENTIFICATION</scope>
</reference>
<evidence type="ECO:0008006" key="4">
    <source>
        <dbReference type="Google" id="ProtNLM"/>
    </source>
</evidence>
<dbReference type="Gene3D" id="3.90.180.10">
    <property type="entry name" value="Medium-chain alcohol dehydrogenases, catalytic domain"/>
    <property type="match status" value="1"/>
</dbReference>
<evidence type="ECO:0000313" key="3">
    <source>
        <dbReference type="Proteomes" id="UP000014760"/>
    </source>
</evidence>